<dbReference type="InterPro" id="IPR004244">
    <property type="entry name" value="Transposase_22"/>
</dbReference>
<gene>
    <name evidence="3" type="ORF">GSONMT00069863001</name>
</gene>
<dbReference type="PaxDb" id="8022-A0A060WF00"/>
<evidence type="ECO:0000256" key="1">
    <source>
        <dbReference type="SAM" id="Coils"/>
    </source>
</evidence>
<protein>
    <recommendedName>
        <fullName evidence="5">L1 transposable element RRM domain-containing protein</fullName>
    </recommendedName>
</protein>
<evidence type="ECO:0000313" key="3">
    <source>
        <dbReference type="EMBL" id="CDQ63789.1"/>
    </source>
</evidence>
<organism evidence="3 4">
    <name type="scientific">Oncorhynchus mykiss</name>
    <name type="common">Rainbow trout</name>
    <name type="synonym">Salmo gairdneri</name>
    <dbReference type="NCBI Taxonomy" id="8022"/>
    <lineage>
        <taxon>Eukaryota</taxon>
        <taxon>Metazoa</taxon>
        <taxon>Chordata</taxon>
        <taxon>Craniata</taxon>
        <taxon>Vertebrata</taxon>
        <taxon>Euteleostomi</taxon>
        <taxon>Actinopterygii</taxon>
        <taxon>Neopterygii</taxon>
        <taxon>Teleostei</taxon>
        <taxon>Protacanthopterygii</taxon>
        <taxon>Salmoniformes</taxon>
        <taxon>Salmonidae</taxon>
        <taxon>Salmoninae</taxon>
        <taxon>Oncorhynchus</taxon>
    </lineage>
</organism>
<dbReference type="EMBL" id="FR904451">
    <property type="protein sequence ID" value="CDQ63789.1"/>
    <property type="molecule type" value="Genomic_DNA"/>
</dbReference>
<dbReference type="AlphaFoldDB" id="A0A060WF00"/>
<dbReference type="PANTHER" id="PTHR11505">
    <property type="entry name" value="L1 TRANSPOSABLE ELEMENT-RELATED"/>
    <property type="match status" value="1"/>
</dbReference>
<proteinExistence type="predicted"/>
<evidence type="ECO:0008006" key="5">
    <source>
        <dbReference type="Google" id="ProtNLM"/>
    </source>
</evidence>
<dbReference type="STRING" id="8022.A0A060WF00"/>
<feature type="region of interest" description="Disordered" evidence="2">
    <location>
        <begin position="26"/>
        <end position="57"/>
    </location>
</feature>
<name>A0A060WF00_ONCMY</name>
<reference evidence="3" key="2">
    <citation type="submission" date="2014-03" db="EMBL/GenBank/DDBJ databases">
        <authorList>
            <person name="Genoscope - CEA"/>
        </authorList>
    </citation>
    <scope>NUCLEOTIDE SEQUENCE</scope>
</reference>
<keyword evidence="1" id="KW-0175">Coiled coil</keyword>
<reference evidence="3" key="1">
    <citation type="journal article" date="2014" name="Nat. Commun.">
        <title>The rainbow trout genome provides novel insights into evolution after whole-genome duplication in vertebrates.</title>
        <authorList>
            <person name="Berthelot C."/>
            <person name="Brunet F."/>
            <person name="Chalopin D."/>
            <person name="Juanchich A."/>
            <person name="Bernard M."/>
            <person name="Noel B."/>
            <person name="Bento P."/>
            <person name="Da Silva C."/>
            <person name="Labadie K."/>
            <person name="Alberti A."/>
            <person name="Aury J.M."/>
            <person name="Louis A."/>
            <person name="Dehais P."/>
            <person name="Bardou P."/>
            <person name="Montfort J."/>
            <person name="Klopp C."/>
            <person name="Cabau C."/>
            <person name="Gaspin C."/>
            <person name="Thorgaard G.H."/>
            <person name="Boussaha M."/>
            <person name="Quillet E."/>
            <person name="Guyomard R."/>
            <person name="Galiana D."/>
            <person name="Bobe J."/>
            <person name="Volff J.N."/>
            <person name="Genet C."/>
            <person name="Wincker P."/>
            <person name="Jaillon O."/>
            <person name="Roest Crollius H."/>
            <person name="Guiguen Y."/>
        </authorList>
    </citation>
    <scope>NUCLEOTIDE SEQUENCE [LARGE SCALE GENOMIC DNA]</scope>
</reference>
<dbReference type="Proteomes" id="UP000193380">
    <property type="component" value="Unassembled WGS sequence"/>
</dbReference>
<feature type="coiled-coil region" evidence="1">
    <location>
        <begin position="125"/>
        <end position="152"/>
    </location>
</feature>
<dbReference type="Gene3D" id="3.30.70.1820">
    <property type="entry name" value="L1 transposable element, RRM domain"/>
    <property type="match status" value="1"/>
</dbReference>
<evidence type="ECO:0000256" key="2">
    <source>
        <dbReference type="SAM" id="MobiDB-lite"/>
    </source>
</evidence>
<sequence length="298" mass="34052">MAATKGDTTGEIFTWTRALAMEKASKKKLASEKASATSQKQEDPLPPEAQRMPTSHSVEDILSELRSQRTELNTKLDANYSQLSAIGGKVTILENALPDINNKMSRCPAFMVEAEGRILSMENLLTDAMETIAYAKKKIEHLEEKTEDLENRGRRNNCVLFNLAEKEEGNMPLMRCLQDKLPEWLHLSTDRPIELKRAHRALRPPPAARQPPRPITIRFLRFTDKERVLQAAKNNTITVGNAKLTLHQDLSAGIRRKRREFDEVKKYSIDRGIFRGFKYPNELRILHQGALRHFKTPE</sequence>
<evidence type="ECO:0000313" key="4">
    <source>
        <dbReference type="Proteomes" id="UP000193380"/>
    </source>
</evidence>
<accession>A0A060WF00</accession>